<dbReference type="GO" id="GO:0052837">
    <property type="term" value="P:thiazole biosynthetic process"/>
    <property type="evidence" value="ECO:0007669"/>
    <property type="project" value="UniProtKB-UniRule"/>
</dbReference>
<dbReference type="SUPFAM" id="SSF51905">
    <property type="entry name" value="FAD/NAD(P)-binding domain"/>
    <property type="match status" value="1"/>
</dbReference>
<dbReference type="InterPro" id="IPR022828">
    <property type="entry name" value="Thi4_prok"/>
</dbReference>
<dbReference type="UniPathway" id="UPA00060"/>
<keyword evidence="1 6" id="KW-0808">Transferase</keyword>
<feature type="binding site" description="in other chain" evidence="6">
    <location>
        <begin position="54"/>
        <end position="55"/>
    </location>
    <ligand>
        <name>NAD(+)</name>
        <dbReference type="ChEBI" id="CHEBI:57540"/>
        <note>ligand shared between two adjacent protomers</note>
    </ligand>
</feature>
<feature type="binding site" description="in other chain" evidence="6">
    <location>
        <position position="169"/>
    </location>
    <ligand>
        <name>Fe cation</name>
        <dbReference type="ChEBI" id="CHEBI:24875"/>
        <note>ligand shared between two adjacent protomers</note>
    </ligand>
</feature>
<dbReference type="GO" id="GO:0016763">
    <property type="term" value="F:pentosyltransferase activity"/>
    <property type="evidence" value="ECO:0007669"/>
    <property type="project" value="UniProtKB-UniRule"/>
</dbReference>
<dbReference type="NCBIfam" id="TIGR00292">
    <property type="entry name" value="sulfide-dependent adenosine diphosphate thiazole synthase"/>
    <property type="match status" value="1"/>
</dbReference>
<feature type="binding site" evidence="6">
    <location>
        <position position="154"/>
    </location>
    <ligand>
        <name>Fe cation</name>
        <dbReference type="ChEBI" id="CHEBI:24875"/>
        <note>ligand shared between two adjacent protomers</note>
    </ligand>
</feature>
<evidence type="ECO:0000256" key="2">
    <source>
        <dbReference type="ARBA" id="ARBA00022723"/>
    </source>
</evidence>
<feature type="binding site" description="in other chain" evidence="6">
    <location>
        <position position="62"/>
    </location>
    <ligand>
        <name>NAD(+)</name>
        <dbReference type="ChEBI" id="CHEBI:57540"/>
        <note>ligand shared between two adjacent protomers</note>
    </ligand>
</feature>
<evidence type="ECO:0000313" key="8">
    <source>
        <dbReference type="Proteomes" id="UP000619545"/>
    </source>
</evidence>
<comment type="caution">
    <text evidence="6">Lacks conserved residue(s) required for the propagation of feature annotation.</text>
</comment>
<dbReference type="HAMAP" id="MF_00304">
    <property type="entry name" value="Thi4"/>
    <property type="match status" value="1"/>
</dbReference>
<dbReference type="InterPro" id="IPR036188">
    <property type="entry name" value="FAD/NAD-bd_sf"/>
</dbReference>
<evidence type="ECO:0000256" key="6">
    <source>
        <dbReference type="HAMAP-Rule" id="MF_00304"/>
    </source>
</evidence>
<dbReference type="InterPro" id="IPR002922">
    <property type="entry name" value="Thi4_fam"/>
</dbReference>
<comment type="cofactor">
    <cofactor evidence="6">
        <name>Fe(2+)</name>
        <dbReference type="ChEBI" id="CHEBI:29033"/>
    </cofactor>
</comment>
<feature type="binding site" evidence="6">
    <location>
        <begin position="152"/>
        <end position="154"/>
    </location>
    <ligand>
        <name>NAD(+)</name>
        <dbReference type="ChEBI" id="CHEBI:57540"/>
        <note>ligand shared between two adjacent protomers</note>
    </ligand>
</feature>
<keyword evidence="5 6" id="KW-0520">NAD</keyword>
<dbReference type="PRINTS" id="PR00420">
    <property type="entry name" value="RNGMNOXGNASE"/>
</dbReference>
<comment type="similarity">
    <text evidence="6">Belongs to the THI4 family.</text>
</comment>
<dbReference type="Gene3D" id="3.50.50.60">
    <property type="entry name" value="FAD/NAD(P)-binding domain"/>
    <property type="match status" value="1"/>
</dbReference>
<dbReference type="PANTHER" id="PTHR43422:SF3">
    <property type="entry name" value="THIAMINE THIAZOLE SYNTHASE"/>
    <property type="match status" value="1"/>
</dbReference>
<dbReference type="GO" id="GO:0009229">
    <property type="term" value="P:thiamine diphosphate biosynthetic process"/>
    <property type="evidence" value="ECO:0007669"/>
    <property type="project" value="UniProtKB-UniRule"/>
</dbReference>
<feature type="binding site" description="in other chain" evidence="6">
    <location>
        <position position="35"/>
    </location>
    <ligand>
        <name>NAD(+)</name>
        <dbReference type="ChEBI" id="CHEBI:57540"/>
        <note>ligand shared between two adjacent protomers</note>
    </ligand>
</feature>
<feature type="binding site" description="in other chain" evidence="6">
    <location>
        <position position="212"/>
    </location>
    <ligand>
        <name>NAD(+)</name>
        <dbReference type="ChEBI" id="CHEBI:57540"/>
        <note>ligand shared between two adjacent protomers</note>
    </ligand>
</feature>
<evidence type="ECO:0000256" key="1">
    <source>
        <dbReference type="ARBA" id="ARBA00022679"/>
    </source>
</evidence>
<feature type="binding site" evidence="6">
    <location>
        <position position="222"/>
    </location>
    <ligand>
        <name>glycine</name>
        <dbReference type="ChEBI" id="CHEBI:57305"/>
    </ligand>
</feature>
<reference evidence="7" key="1">
    <citation type="journal article" date="2020" name="bioRxiv">
        <title>A rank-normalized archaeal taxonomy based on genome phylogeny resolves widespread incomplete and uneven classifications.</title>
        <authorList>
            <person name="Rinke C."/>
            <person name="Chuvochina M."/>
            <person name="Mussig A.J."/>
            <person name="Chaumeil P.-A."/>
            <person name="Waite D.W."/>
            <person name="Whitman W.B."/>
            <person name="Parks D.H."/>
            <person name="Hugenholtz P."/>
        </authorList>
    </citation>
    <scope>NUCLEOTIDE SEQUENCE</scope>
    <source>
        <strain evidence="7">UBA8853</strain>
    </source>
</reference>
<accession>A0A832TBC2</accession>
<comment type="subunit">
    <text evidence="6">Homooctamer; tetramer of dimers.</text>
</comment>
<gene>
    <name evidence="6" type="primary">thi4</name>
    <name evidence="7" type="ORF">HA336_04170</name>
</gene>
<proteinExistence type="inferred from homology"/>
<protein>
    <recommendedName>
        <fullName evidence="6">Thiamine thiazole synthase</fullName>
        <ecNumber evidence="6">2.4.2.59</ecNumber>
    </recommendedName>
</protein>
<name>A0A832TBC2_9EURY</name>
<dbReference type="AlphaFoldDB" id="A0A832TBC2"/>
<evidence type="ECO:0000256" key="4">
    <source>
        <dbReference type="ARBA" id="ARBA00023004"/>
    </source>
</evidence>
<evidence type="ECO:0000256" key="3">
    <source>
        <dbReference type="ARBA" id="ARBA00022977"/>
    </source>
</evidence>
<dbReference type="GO" id="GO:0005506">
    <property type="term" value="F:iron ion binding"/>
    <property type="evidence" value="ECO:0007669"/>
    <property type="project" value="UniProtKB-UniRule"/>
</dbReference>
<sequence>MRVEREITPIVLREGYEFINDCSESDVIVVGAGPAGLTCAYELAKSDVDVTIVERKLYVGGGMTGGGMLFPAGVIMEETAEVLEEVGVELRPAEAGLLAFNPVEAAIKLANAALEAGARILVGIEVEDVIERRGRVCGVVVNWTAVKAANMHVDPLALEAEYTVDATGHEAAVCKLAGIEVKGEGPMWAERGEELVVKHTQEVKPGLFVAGMAASAVKGAYRMGPIFGGMLESGKKAAEEILERLTE</sequence>
<comment type="catalytic activity">
    <reaction evidence="6">
        <text>hydrogen sulfide + glycine + NAD(+) = ADP-5-ethyl-4-methylthiazole-2-carboxylate + nicotinamide + 3 H2O + H(+)</text>
        <dbReference type="Rhea" id="RHEA:55704"/>
        <dbReference type="ChEBI" id="CHEBI:15377"/>
        <dbReference type="ChEBI" id="CHEBI:15378"/>
        <dbReference type="ChEBI" id="CHEBI:17154"/>
        <dbReference type="ChEBI" id="CHEBI:29919"/>
        <dbReference type="ChEBI" id="CHEBI:57305"/>
        <dbReference type="ChEBI" id="CHEBI:57540"/>
        <dbReference type="ChEBI" id="CHEBI:139151"/>
        <dbReference type="EC" id="2.4.2.59"/>
    </reaction>
</comment>
<feature type="binding site" description="in other chain" evidence="6">
    <location>
        <position position="126"/>
    </location>
    <ligand>
        <name>NAD(+)</name>
        <dbReference type="ChEBI" id="CHEBI:57540"/>
        <note>ligand shared between two adjacent protomers</note>
    </ligand>
</feature>
<comment type="caution">
    <text evidence="7">The sequence shown here is derived from an EMBL/GenBank/DDBJ whole genome shotgun (WGS) entry which is preliminary data.</text>
</comment>
<dbReference type="EMBL" id="DUJS01000004">
    <property type="protein sequence ID" value="HII70411.1"/>
    <property type="molecule type" value="Genomic_DNA"/>
</dbReference>
<evidence type="ECO:0000256" key="5">
    <source>
        <dbReference type="ARBA" id="ARBA00023027"/>
    </source>
</evidence>
<dbReference type="PANTHER" id="PTHR43422">
    <property type="entry name" value="THIAMINE THIAZOLE SYNTHASE"/>
    <property type="match status" value="1"/>
</dbReference>
<dbReference type="GO" id="GO:0009228">
    <property type="term" value="P:thiamine biosynthetic process"/>
    <property type="evidence" value="ECO:0007669"/>
    <property type="project" value="UniProtKB-KW"/>
</dbReference>
<comment type="function">
    <text evidence="6">Involved in the biosynthesis of the thiazole moiety of thiamine. Catalyzes the conversion of NAD and glycine to adenosine diphosphate 5-(2-hydroxyethyl)-4-methylthiazole-2-carboxylate (ADT), an adenylated thiazole intermediate, using free sulfide as a source of sulfur.</text>
</comment>
<organism evidence="7 8">
    <name type="scientific">Methanopyrus kandleri</name>
    <dbReference type="NCBI Taxonomy" id="2320"/>
    <lineage>
        <taxon>Archaea</taxon>
        <taxon>Methanobacteriati</taxon>
        <taxon>Methanobacteriota</taxon>
        <taxon>Methanomada group</taxon>
        <taxon>Methanopyri</taxon>
        <taxon>Methanopyrales</taxon>
        <taxon>Methanopyraceae</taxon>
        <taxon>Methanopyrus</taxon>
    </lineage>
</organism>
<keyword evidence="3 6" id="KW-0784">Thiamine biosynthesis</keyword>
<evidence type="ECO:0000313" key="7">
    <source>
        <dbReference type="EMBL" id="HII70411.1"/>
    </source>
</evidence>
<dbReference type="Pfam" id="PF01946">
    <property type="entry name" value="Thi4"/>
    <property type="match status" value="1"/>
</dbReference>
<comment type="pathway">
    <text evidence="6">Cofactor biosynthesis; thiamine diphosphate biosynthesis.</text>
</comment>
<keyword evidence="2 6" id="KW-0479">Metal-binding</keyword>
<dbReference type="EC" id="2.4.2.59" evidence="6"/>
<dbReference type="Proteomes" id="UP000619545">
    <property type="component" value="Unassembled WGS sequence"/>
</dbReference>
<keyword evidence="4 6" id="KW-0408">Iron</keyword>